<keyword evidence="2" id="KW-0813">Transport</keyword>
<feature type="transmembrane region" description="Helical" evidence="13">
    <location>
        <begin position="244"/>
        <end position="263"/>
    </location>
</feature>
<name>A0A2C9JZS1_BIOGL</name>
<keyword evidence="4 13" id="KW-0812">Transmembrane</keyword>
<evidence type="ECO:0000256" key="13">
    <source>
        <dbReference type="SAM" id="Phobius"/>
    </source>
</evidence>
<protein>
    <recommendedName>
        <fullName evidence="14">BTB domain-containing protein</fullName>
    </recommendedName>
</protein>
<feature type="transmembrane region" description="Helical" evidence="13">
    <location>
        <begin position="187"/>
        <end position="205"/>
    </location>
</feature>
<dbReference type="InterPro" id="IPR028325">
    <property type="entry name" value="VG_K_chnl"/>
</dbReference>
<evidence type="ECO:0000256" key="1">
    <source>
        <dbReference type="ARBA" id="ARBA00004141"/>
    </source>
</evidence>
<dbReference type="PRINTS" id="PR00169">
    <property type="entry name" value="KCHANNEL"/>
</dbReference>
<dbReference type="VEuPathDB" id="VectorBase:BGLAX_032078"/>
<dbReference type="Pfam" id="PF02214">
    <property type="entry name" value="BTB_2"/>
    <property type="match status" value="1"/>
</dbReference>
<evidence type="ECO:0000256" key="7">
    <source>
        <dbReference type="ARBA" id="ARBA00022958"/>
    </source>
</evidence>
<reference evidence="15" key="1">
    <citation type="submission" date="2020-05" db="UniProtKB">
        <authorList>
            <consortium name="EnsemblMetazoa"/>
        </authorList>
    </citation>
    <scope>IDENTIFICATION</scope>
    <source>
        <strain evidence="15">BB02</strain>
    </source>
</reference>
<dbReference type="InterPro" id="IPR000210">
    <property type="entry name" value="BTB/POZ_dom"/>
</dbReference>
<evidence type="ECO:0000256" key="8">
    <source>
        <dbReference type="ARBA" id="ARBA00022989"/>
    </source>
</evidence>
<dbReference type="OrthoDB" id="10025005at2759"/>
<dbReference type="GO" id="GO:0001508">
    <property type="term" value="P:action potential"/>
    <property type="evidence" value="ECO:0007669"/>
    <property type="project" value="TreeGrafter"/>
</dbReference>
<evidence type="ECO:0000256" key="5">
    <source>
        <dbReference type="ARBA" id="ARBA00022826"/>
    </source>
</evidence>
<keyword evidence="7" id="KW-0630">Potassium</keyword>
<evidence type="ECO:0000256" key="11">
    <source>
        <dbReference type="ARBA" id="ARBA00023303"/>
    </source>
</evidence>
<dbReference type="InterPro" id="IPR027359">
    <property type="entry name" value="Volt_channel_dom_sf"/>
</dbReference>
<dbReference type="InterPro" id="IPR003974">
    <property type="entry name" value="K_chnl_volt-dep_Kv3"/>
</dbReference>
<dbReference type="GO" id="GO:0005249">
    <property type="term" value="F:voltage-gated potassium channel activity"/>
    <property type="evidence" value="ECO:0007669"/>
    <property type="project" value="InterPro"/>
</dbReference>
<keyword evidence="5" id="KW-0631">Potassium channel</keyword>
<evidence type="ECO:0000256" key="6">
    <source>
        <dbReference type="ARBA" id="ARBA00022882"/>
    </source>
</evidence>
<evidence type="ECO:0000256" key="12">
    <source>
        <dbReference type="SAM" id="MobiDB-lite"/>
    </source>
</evidence>
<comment type="subcellular location">
    <subcellularLocation>
        <location evidence="1">Membrane</location>
        <topology evidence="1">Multi-pass membrane protein</topology>
    </subcellularLocation>
</comment>
<keyword evidence="6" id="KW-0851">Voltage-gated channel</keyword>
<feature type="transmembrane region" description="Helical" evidence="13">
    <location>
        <begin position="349"/>
        <end position="370"/>
    </location>
</feature>
<feature type="region of interest" description="Disordered" evidence="12">
    <location>
        <begin position="450"/>
        <end position="480"/>
    </location>
</feature>
<dbReference type="Gene3D" id="1.10.287.70">
    <property type="match status" value="1"/>
</dbReference>
<dbReference type="SUPFAM" id="SSF81324">
    <property type="entry name" value="Voltage-gated potassium channels"/>
    <property type="match status" value="1"/>
</dbReference>
<dbReference type="EnsemblMetazoa" id="BGLB010726-RB">
    <property type="protein sequence ID" value="BGLB010726-PB"/>
    <property type="gene ID" value="BGLB010726"/>
</dbReference>
<dbReference type="Gene3D" id="3.30.710.10">
    <property type="entry name" value="Potassium Channel Kv1.1, Chain A"/>
    <property type="match status" value="1"/>
</dbReference>
<dbReference type="SUPFAM" id="SSF54695">
    <property type="entry name" value="POZ domain"/>
    <property type="match status" value="1"/>
</dbReference>
<evidence type="ECO:0000256" key="3">
    <source>
        <dbReference type="ARBA" id="ARBA00022538"/>
    </source>
</evidence>
<accession>A0A2C9JZS1</accession>
<feature type="domain" description="BTB" evidence="14">
    <location>
        <begin position="31"/>
        <end position="101"/>
    </location>
</feature>
<feature type="transmembrane region" description="Helical" evidence="13">
    <location>
        <begin position="275"/>
        <end position="293"/>
    </location>
</feature>
<dbReference type="EnsemblMetazoa" id="BGLB010726-RD">
    <property type="protein sequence ID" value="BGLB010726-PD"/>
    <property type="gene ID" value="BGLB010726"/>
</dbReference>
<evidence type="ECO:0000256" key="9">
    <source>
        <dbReference type="ARBA" id="ARBA00023065"/>
    </source>
</evidence>
<dbReference type="InterPro" id="IPR003968">
    <property type="entry name" value="K_chnl_volt-dep_Kv"/>
</dbReference>
<dbReference type="PROSITE" id="PS50097">
    <property type="entry name" value="BTB"/>
    <property type="match status" value="1"/>
</dbReference>
<evidence type="ECO:0000259" key="14">
    <source>
        <dbReference type="PROSITE" id="PS50097"/>
    </source>
</evidence>
<evidence type="ECO:0000256" key="2">
    <source>
        <dbReference type="ARBA" id="ARBA00022448"/>
    </source>
</evidence>
<evidence type="ECO:0000313" key="16">
    <source>
        <dbReference type="Proteomes" id="UP000076420"/>
    </source>
</evidence>
<dbReference type="FunFam" id="1.10.287.70:FF:000002">
    <property type="entry name" value="Potassium voltage-gated channel subfamily a member"/>
    <property type="match status" value="1"/>
</dbReference>
<dbReference type="GO" id="GO:0008076">
    <property type="term" value="C:voltage-gated potassium channel complex"/>
    <property type="evidence" value="ECO:0007669"/>
    <property type="project" value="InterPro"/>
</dbReference>
<keyword evidence="9" id="KW-0406">Ion transport</keyword>
<dbReference type="KEGG" id="bgt:106074466"/>
<sequence>MSLSKGTLHALLPGARIDKHAKRIYVHAGTSNEIIRINVGGTVFETYKSTLSAHPSCHLSDPVFLAKYYRTEQNDYFFDRDPEIFHCILNYFRSGELHLPTSVCGLVIKSELDFWGIDDISIEECCWSRYATWASTLHALRRLEHDQNSLVISWAFPDKDNPSKLRQIRKKIWEFCSQPSSSRAAKVFAITSVIVIFVSISSFFASTHAPYRKYTEENVSHASTKNETNNNTSRVQKYTELSSHPALVIIDILCLVFFSLELLTRTLVTPYRVKFLLLPMTIVEFLAVMTDLMDHLMRGVLLSWSGDETLLSVINFMKLLRVCRVFRLMRHVPGLWVLMYTVKASIKDLLLLFLFVVVGMLIFSSLIYFAEQATNPDFHSIPKCFWWAVVTMTTVGYGDMYPKTTWGYFVGAATGIAGVLLISFTVPVLVNNFILYYNYACALRTERESGRSESTREKRRRQDAPLAELQKMSRSAHSCDENGEMIEALLDKCGKTDLKDEQDRS</sequence>
<organism evidence="15 16">
    <name type="scientific">Biomphalaria glabrata</name>
    <name type="common">Bloodfluke planorb</name>
    <name type="synonym">Freshwater snail</name>
    <dbReference type="NCBI Taxonomy" id="6526"/>
    <lineage>
        <taxon>Eukaryota</taxon>
        <taxon>Metazoa</taxon>
        <taxon>Spiralia</taxon>
        <taxon>Lophotrochozoa</taxon>
        <taxon>Mollusca</taxon>
        <taxon>Gastropoda</taxon>
        <taxon>Heterobranchia</taxon>
        <taxon>Euthyneura</taxon>
        <taxon>Panpulmonata</taxon>
        <taxon>Hygrophila</taxon>
        <taxon>Lymnaeoidea</taxon>
        <taxon>Planorbidae</taxon>
        <taxon>Biomphalaria</taxon>
    </lineage>
</organism>
<dbReference type="PANTHER" id="PTHR11537">
    <property type="entry name" value="VOLTAGE-GATED POTASSIUM CHANNEL"/>
    <property type="match status" value="1"/>
</dbReference>
<dbReference type="EnsemblMetazoa" id="BGLB010726-RC">
    <property type="protein sequence ID" value="BGLB010726-PC"/>
    <property type="gene ID" value="BGLB010726"/>
</dbReference>
<evidence type="ECO:0000313" key="15">
    <source>
        <dbReference type="EnsemblMetazoa" id="BGLB010726-PB"/>
    </source>
</evidence>
<dbReference type="AlphaFoldDB" id="A0A2C9JZS1"/>
<proteinExistence type="predicted"/>
<dbReference type="PANTHER" id="PTHR11537:SF254">
    <property type="entry name" value="POTASSIUM VOLTAGE-GATED CHANNEL PROTEIN SHAB"/>
    <property type="match status" value="1"/>
</dbReference>
<dbReference type="Pfam" id="PF00520">
    <property type="entry name" value="Ion_trans"/>
    <property type="match status" value="1"/>
</dbReference>
<dbReference type="PRINTS" id="PR01491">
    <property type="entry name" value="KVCHANNEL"/>
</dbReference>
<evidence type="ECO:0000256" key="4">
    <source>
        <dbReference type="ARBA" id="ARBA00022692"/>
    </source>
</evidence>
<dbReference type="InterPro" id="IPR005821">
    <property type="entry name" value="Ion_trans_dom"/>
</dbReference>
<dbReference type="GO" id="GO:0051260">
    <property type="term" value="P:protein homooligomerization"/>
    <property type="evidence" value="ECO:0007669"/>
    <property type="project" value="InterPro"/>
</dbReference>
<dbReference type="SMART" id="SM00225">
    <property type="entry name" value="BTB"/>
    <property type="match status" value="1"/>
</dbReference>
<feature type="transmembrane region" description="Helical" evidence="13">
    <location>
        <begin position="406"/>
        <end position="430"/>
    </location>
</feature>
<feature type="compositionally biased region" description="Basic and acidic residues" evidence="12">
    <location>
        <begin position="450"/>
        <end position="463"/>
    </location>
</feature>
<dbReference type="VEuPathDB" id="VectorBase:BGLB010726"/>
<dbReference type="Gene3D" id="1.20.120.350">
    <property type="entry name" value="Voltage-gated potassium channels. Chain C"/>
    <property type="match status" value="1"/>
</dbReference>
<dbReference type="InterPro" id="IPR003131">
    <property type="entry name" value="T1-type_BTB"/>
</dbReference>
<keyword evidence="8 13" id="KW-1133">Transmembrane helix</keyword>
<dbReference type="Proteomes" id="UP000076420">
    <property type="component" value="Unassembled WGS sequence"/>
</dbReference>
<keyword evidence="3" id="KW-0633">Potassium transport</keyword>
<gene>
    <name evidence="15" type="primary">106074466</name>
</gene>
<dbReference type="PRINTS" id="PR01498">
    <property type="entry name" value="SHAWCHANNEL"/>
</dbReference>
<dbReference type="STRING" id="6526.A0A2C9JZS1"/>
<dbReference type="InterPro" id="IPR011333">
    <property type="entry name" value="SKP1/BTB/POZ_sf"/>
</dbReference>
<evidence type="ECO:0000256" key="10">
    <source>
        <dbReference type="ARBA" id="ARBA00023136"/>
    </source>
</evidence>
<keyword evidence="10 13" id="KW-0472">Membrane</keyword>
<keyword evidence="11" id="KW-0407">Ion channel</keyword>